<keyword evidence="5 9" id="KW-0627">Porphyrin biosynthesis</keyword>
<dbReference type="Pfam" id="PF02602">
    <property type="entry name" value="HEM4"/>
    <property type="match status" value="1"/>
</dbReference>
<evidence type="ECO:0000256" key="6">
    <source>
        <dbReference type="ARBA" id="ARBA00037589"/>
    </source>
</evidence>
<comment type="pathway">
    <text evidence="1 9">Porphyrin-containing compound metabolism; protoporphyrin-IX biosynthesis; coproporphyrinogen-III from 5-aminolevulinate: step 3/4.</text>
</comment>
<dbReference type="InterPro" id="IPR039793">
    <property type="entry name" value="UROS/Hem4"/>
</dbReference>
<evidence type="ECO:0000256" key="2">
    <source>
        <dbReference type="ARBA" id="ARBA00008133"/>
    </source>
</evidence>
<dbReference type="Gene3D" id="3.40.50.10090">
    <property type="match status" value="2"/>
</dbReference>
<comment type="catalytic activity">
    <reaction evidence="8 9">
        <text>hydroxymethylbilane = uroporphyrinogen III + H2O</text>
        <dbReference type="Rhea" id="RHEA:18965"/>
        <dbReference type="ChEBI" id="CHEBI:15377"/>
        <dbReference type="ChEBI" id="CHEBI:57308"/>
        <dbReference type="ChEBI" id="CHEBI:57845"/>
        <dbReference type="EC" id="4.2.1.75"/>
    </reaction>
</comment>
<dbReference type="EMBL" id="CP021377">
    <property type="protein sequence ID" value="ART82515.1"/>
    <property type="molecule type" value="Genomic_DNA"/>
</dbReference>
<dbReference type="InterPro" id="IPR036108">
    <property type="entry name" value="4pyrrol_syn_uPrphyn_synt_sf"/>
</dbReference>
<evidence type="ECO:0000313" key="12">
    <source>
        <dbReference type="Proteomes" id="UP000243937"/>
    </source>
</evidence>
<proteinExistence type="inferred from homology"/>
<evidence type="ECO:0000256" key="4">
    <source>
        <dbReference type="ARBA" id="ARBA00023239"/>
    </source>
</evidence>
<sequence length="252" mass="27012">MIPLVVRPEPQASSLSQALLAAGHQPVTSPLLSFVDGNELDRLPELLSPLSSQDYVIAVSVQAVNFTHTALQSKGLAWPKAHYIAVGEATGNAFAAVGILDAAVPDDPRSEGIIALPGLDELTERRVVILRGNGGRHMIAPTLTGRGARVDYCEVYRRQYRSDPAGELVKSWQSQGVDSIIITSGGLLSHIVQLATASAKDWLLSRLLIVPSIRVVEEAKELGFTQIINAEGASNQALIAALDERNPNDRQD</sequence>
<feature type="domain" description="Tetrapyrrole biosynthesis uroporphyrinogen III synthase" evidence="10">
    <location>
        <begin position="14"/>
        <end position="240"/>
    </location>
</feature>
<reference evidence="11 12" key="1">
    <citation type="journal article" date="2014" name="Int. J. Syst. Evol. Microbiol.">
        <title>Oceanisphaera profunda sp. nov., a marine bacterium isolated from deep-sea sediment, and emended description of the genus Oceanisphaera.</title>
        <authorList>
            <person name="Xu Z."/>
            <person name="Zhang X.Y."/>
            <person name="Su H.N."/>
            <person name="Yu Z.C."/>
            <person name="Liu C."/>
            <person name="Li H."/>
            <person name="Chen X.L."/>
            <person name="Song X.Y."/>
            <person name="Xie B.B."/>
            <person name="Qin Q.L."/>
            <person name="Zhou B.C."/>
            <person name="Shi M."/>
            <person name="Huang Y."/>
            <person name="Zhang Y.Z."/>
        </authorList>
    </citation>
    <scope>NUCLEOTIDE SEQUENCE [LARGE SCALE GENOMIC DNA]</scope>
    <source>
        <strain evidence="11 12">SM1222</strain>
    </source>
</reference>
<accession>A0A1Y0D642</accession>
<evidence type="ECO:0000256" key="1">
    <source>
        <dbReference type="ARBA" id="ARBA00004772"/>
    </source>
</evidence>
<protein>
    <recommendedName>
        <fullName evidence="7 9">Uroporphyrinogen-III synthase</fullName>
        <ecNumber evidence="3 9">4.2.1.75</ecNumber>
    </recommendedName>
</protein>
<dbReference type="OrthoDB" id="9787650at2"/>
<dbReference type="SUPFAM" id="SSF69618">
    <property type="entry name" value="HemD-like"/>
    <property type="match status" value="1"/>
</dbReference>
<evidence type="ECO:0000256" key="7">
    <source>
        <dbReference type="ARBA" id="ARBA00040167"/>
    </source>
</evidence>
<comment type="similarity">
    <text evidence="2 9">Belongs to the uroporphyrinogen-III synthase family.</text>
</comment>
<evidence type="ECO:0000259" key="10">
    <source>
        <dbReference type="Pfam" id="PF02602"/>
    </source>
</evidence>
<gene>
    <name evidence="11" type="ORF">CBP31_07690</name>
</gene>
<evidence type="ECO:0000256" key="9">
    <source>
        <dbReference type="RuleBase" id="RU366031"/>
    </source>
</evidence>
<dbReference type="PANTHER" id="PTHR38042">
    <property type="entry name" value="UROPORPHYRINOGEN-III SYNTHASE, CHLOROPLASTIC"/>
    <property type="match status" value="1"/>
</dbReference>
<dbReference type="KEGG" id="opf:CBP31_07690"/>
<comment type="function">
    <text evidence="6 9">Catalyzes cyclization of the linear tetrapyrrole, hydroxymethylbilane, to the macrocyclic uroporphyrinogen III.</text>
</comment>
<dbReference type="AlphaFoldDB" id="A0A1Y0D642"/>
<dbReference type="CDD" id="cd06578">
    <property type="entry name" value="HemD"/>
    <property type="match status" value="1"/>
</dbReference>
<name>A0A1Y0D642_9GAMM</name>
<dbReference type="Proteomes" id="UP000243937">
    <property type="component" value="Chromosome"/>
</dbReference>
<keyword evidence="4 9" id="KW-0456">Lyase</keyword>
<evidence type="ECO:0000313" key="11">
    <source>
        <dbReference type="EMBL" id="ART82515.1"/>
    </source>
</evidence>
<dbReference type="GO" id="GO:0006780">
    <property type="term" value="P:uroporphyrinogen III biosynthetic process"/>
    <property type="evidence" value="ECO:0007669"/>
    <property type="project" value="UniProtKB-UniRule"/>
</dbReference>
<organism evidence="11 12">
    <name type="scientific">Oceanisphaera profunda</name>
    <dbReference type="NCBI Taxonomy" id="1416627"/>
    <lineage>
        <taxon>Bacteria</taxon>
        <taxon>Pseudomonadati</taxon>
        <taxon>Pseudomonadota</taxon>
        <taxon>Gammaproteobacteria</taxon>
        <taxon>Aeromonadales</taxon>
        <taxon>Aeromonadaceae</taxon>
        <taxon>Oceanisphaera</taxon>
    </lineage>
</organism>
<dbReference type="GO" id="GO:0004852">
    <property type="term" value="F:uroporphyrinogen-III synthase activity"/>
    <property type="evidence" value="ECO:0007669"/>
    <property type="project" value="UniProtKB-UniRule"/>
</dbReference>
<evidence type="ECO:0000256" key="5">
    <source>
        <dbReference type="ARBA" id="ARBA00023244"/>
    </source>
</evidence>
<keyword evidence="12" id="KW-1185">Reference proteome</keyword>
<dbReference type="PANTHER" id="PTHR38042:SF1">
    <property type="entry name" value="UROPORPHYRINOGEN-III SYNTHASE, CHLOROPLASTIC"/>
    <property type="match status" value="1"/>
</dbReference>
<dbReference type="EC" id="4.2.1.75" evidence="3 9"/>
<dbReference type="RefSeq" id="WP_087036029.1">
    <property type="nucleotide sequence ID" value="NZ_CP021377.1"/>
</dbReference>
<evidence type="ECO:0000256" key="8">
    <source>
        <dbReference type="ARBA" id="ARBA00048617"/>
    </source>
</evidence>
<dbReference type="InterPro" id="IPR003754">
    <property type="entry name" value="4pyrrol_synth_uPrphyn_synth"/>
</dbReference>
<dbReference type="UniPathway" id="UPA00251">
    <property type="reaction ID" value="UER00320"/>
</dbReference>
<evidence type="ECO:0000256" key="3">
    <source>
        <dbReference type="ARBA" id="ARBA00013109"/>
    </source>
</evidence>
<dbReference type="GO" id="GO:0006782">
    <property type="term" value="P:protoporphyrinogen IX biosynthetic process"/>
    <property type="evidence" value="ECO:0007669"/>
    <property type="project" value="UniProtKB-UniRule"/>
</dbReference>